<feature type="binding site" evidence="7">
    <location>
        <position position="185"/>
    </location>
    <ligand>
        <name>substrate</name>
    </ligand>
</feature>
<reference evidence="8 10" key="2">
    <citation type="submission" date="2023-12" db="EMBL/GenBank/DDBJ databases">
        <title>Phenotypic and Genomic Characterization of Methanothermobacter wolfeii Strain BSEL, a CO2-Capturing Archaeon with Minimal Nutrient Requirements.</title>
        <authorList>
            <person name="Ale Enriquez F."/>
            <person name="Ahring B.K."/>
        </authorList>
    </citation>
    <scope>NUCLEOTIDE SEQUENCE [LARGE SCALE GENOMIC DNA]</scope>
    <source>
        <strain evidence="8 10">BSEL-1</strain>
    </source>
</reference>
<comment type="pathway">
    <text evidence="7">Carbohydrate biosynthesis; gluconeogenesis.</text>
</comment>
<feature type="binding site" evidence="7">
    <location>
        <begin position="13"/>
        <end position="15"/>
    </location>
    <ligand>
        <name>substrate</name>
    </ligand>
</feature>
<dbReference type="Proteomes" id="UP001369247">
    <property type="component" value="Unassembled WGS sequence"/>
</dbReference>
<organism evidence="9">
    <name type="scientific">Methanothermobacter wolfeii</name>
    <name type="common">Methanobacterium wolfei</name>
    <dbReference type="NCBI Taxonomy" id="145261"/>
    <lineage>
        <taxon>Archaea</taxon>
        <taxon>Methanobacteriati</taxon>
        <taxon>Methanobacteriota</taxon>
        <taxon>Methanomada group</taxon>
        <taxon>Methanobacteria</taxon>
        <taxon>Methanobacteriales</taxon>
        <taxon>Methanobacteriaceae</taxon>
        <taxon>Methanothermobacter</taxon>
    </lineage>
</organism>
<dbReference type="GO" id="GO:0006096">
    <property type="term" value="P:glycolytic process"/>
    <property type="evidence" value="ECO:0007669"/>
    <property type="project" value="UniProtKB-UniRule"/>
</dbReference>
<evidence type="ECO:0000256" key="1">
    <source>
        <dbReference type="ARBA" id="ARBA00019397"/>
    </source>
</evidence>
<comment type="pathway">
    <text evidence="7">Carbohydrate degradation; glycolysis; D-glyceraldehyde 3-phosphate from glycerone phosphate: step 1/1.</text>
</comment>
<evidence type="ECO:0000313" key="10">
    <source>
        <dbReference type="Proteomes" id="UP001369247"/>
    </source>
</evidence>
<dbReference type="InterPro" id="IPR000652">
    <property type="entry name" value="Triosephosphate_isomerase"/>
</dbReference>
<comment type="subunit">
    <text evidence="6 7">Homotetramer; dimer of dimers.</text>
</comment>
<dbReference type="InterPro" id="IPR035990">
    <property type="entry name" value="TIM_sf"/>
</dbReference>
<comment type="function">
    <text evidence="7">Involved in the gluconeogenesis. Catalyzes stereospecifically the conversion of dihydroxyacetone phosphate (DHAP) to D-glyceraldehyde-3-phosphate (G3P).</text>
</comment>
<feature type="binding site" evidence="7">
    <location>
        <begin position="206"/>
        <end position="207"/>
    </location>
    <ligand>
        <name>substrate</name>
    </ligand>
</feature>
<proteinExistence type="inferred from homology"/>
<dbReference type="FunFam" id="3.20.20.70:FF:000223">
    <property type="entry name" value="Triosephosphate isomerase"/>
    <property type="match status" value="1"/>
</dbReference>
<comment type="catalytic activity">
    <reaction evidence="7">
        <text>D-glyceraldehyde 3-phosphate = dihydroxyacetone phosphate</text>
        <dbReference type="Rhea" id="RHEA:18585"/>
        <dbReference type="ChEBI" id="CHEBI:57642"/>
        <dbReference type="ChEBI" id="CHEBI:59776"/>
        <dbReference type="EC" id="5.3.1.1"/>
    </reaction>
</comment>
<feature type="active site" description="Electrophile" evidence="7">
    <location>
        <position position="97"/>
    </location>
</feature>
<sequence>MELKEDTPIVILNFKTYLESTGERAVELASACQKVADETGVNIAVAPQHMDLSRVAGAVEIPVMAQHIDPIRAGGHTGSVLAECALEAGARGTLINHSERRMLLADVEAVISRVRELDMVSVVCTNNVQTTAAAAALEPDFVAVEPPELIGSGIPVSKAEPEVVTGSVDAVKKINPDVKVLCGAGISTGDDMKAARDLGAEGVLLASGIILADDPERALLDLVSKI</sequence>
<protein>
    <recommendedName>
        <fullName evidence="1 7">Triosephosphate isomerase</fullName>
        <shortName evidence="7">TIM</shortName>
        <shortName evidence="7">TPI</shortName>
        <ecNumber evidence="7">5.3.1.1</ecNumber>
    </recommendedName>
    <alternativeName>
        <fullName evidence="7">Triose-phosphate isomerase</fullName>
    </alternativeName>
</protein>
<evidence type="ECO:0000313" key="8">
    <source>
        <dbReference type="EMBL" id="MEJ8542329.1"/>
    </source>
</evidence>
<comment type="similarity">
    <text evidence="7">Belongs to the triosephosphate isomerase family.</text>
</comment>
<evidence type="ECO:0000256" key="3">
    <source>
        <dbReference type="ARBA" id="ARBA00022490"/>
    </source>
</evidence>
<evidence type="ECO:0000256" key="2">
    <source>
        <dbReference type="ARBA" id="ARBA00022432"/>
    </source>
</evidence>
<comment type="subcellular location">
    <subcellularLocation>
        <location evidence="7">Cytoplasm</location>
    </subcellularLocation>
</comment>
<feature type="active site" description="Proton acceptor" evidence="7">
    <location>
        <position position="145"/>
    </location>
</feature>
<keyword evidence="5 7" id="KW-0413">Isomerase</keyword>
<dbReference type="InterPro" id="IPR022891">
    <property type="entry name" value="Triosephosphate_isomerase_arc"/>
</dbReference>
<keyword evidence="2 7" id="KW-0312">Gluconeogenesis</keyword>
<dbReference type="SUPFAM" id="SSF51351">
    <property type="entry name" value="Triosephosphate isomerase (TIM)"/>
    <property type="match status" value="1"/>
</dbReference>
<gene>
    <name evidence="7 9" type="primary">tpiA</name>
    <name evidence="9" type="ORF">N5910_07205</name>
    <name evidence="8" type="ORF">U2150_02330</name>
</gene>
<evidence type="ECO:0000256" key="4">
    <source>
        <dbReference type="ARBA" id="ARBA00023152"/>
    </source>
</evidence>
<evidence type="ECO:0000256" key="7">
    <source>
        <dbReference type="HAMAP-Rule" id="MF_00147"/>
    </source>
</evidence>
<dbReference type="PROSITE" id="PS51440">
    <property type="entry name" value="TIM_2"/>
    <property type="match status" value="1"/>
</dbReference>
<dbReference type="CDD" id="cd00311">
    <property type="entry name" value="TIM"/>
    <property type="match status" value="1"/>
</dbReference>
<dbReference type="Pfam" id="PF00121">
    <property type="entry name" value="TIM"/>
    <property type="match status" value="1"/>
</dbReference>
<reference evidence="9" key="1">
    <citation type="submission" date="2022-09" db="EMBL/GenBank/DDBJ databases">
        <title>Characterization of three MwoI isoschizomers from sequenced genome and metagenomes.</title>
        <authorList>
            <person name="Fomenkov A."/>
            <person name="Xu S.Y."/>
            <person name="Roberts R.J."/>
        </authorList>
    </citation>
    <scope>NUCLEOTIDE SEQUENCE</scope>
    <source>
        <strain evidence="9">DSM 2970</strain>
    </source>
</reference>
<dbReference type="Proteomes" id="UP001065373">
    <property type="component" value="Chromosome"/>
</dbReference>
<dbReference type="PROSITE" id="PS00171">
    <property type="entry name" value="TIM_1"/>
    <property type="match status" value="1"/>
</dbReference>
<evidence type="ECO:0000313" key="9">
    <source>
        <dbReference type="EMBL" id="UXH31324.1"/>
    </source>
</evidence>
<keyword evidence="10" id="KW-1185">Reference proteome</keyword>
<keyword evidence="3 7" id="KW-0963">Cytoplasm</keyword>
<dbReference type="GO" id="GO:0005737">
    <property type="term" value="C:cytoplasm"/>
    <property type="evidence" value="ECO:0007669"/>
    <property type="project" value="UniProtKB-SubCell"/>
</dbReference>
<dbReference type="AlphaFoldDB" id="A0A9E7UG58"/>
<dbReference type="Gene3D" id="3.20.20.70">
    <property type="entry name" value="Aldolase class I"/>
    <property type="match status" value="1"/>
</dbReference>
<dbReference type="EMBL" id="CP104550">
    <property type="protein sequence ID" value="UXH31324.1"/>
    <property type="molecule type" value="Genomic_DNA"/>
</dbReference>
<evidence type="ECO:0000256" key="6">
    <source>
        <dbReference type="ARBA" id="ARBA00044762"/>
    </source>
</evidence>
<dbReference type="NCBIfam" id="TIGR00419">
    <property type="entry name" value="tim"/>
    <property type="match status" value="1"/>
</dbReference>
<evidence type="ECO:0000256" key="5">
    <source>
        <dbReference type="ARBA" id="ARBA00023235"/>
    </source>
</evidence>
<dbReference type="InterPro" id="IPR013785">
    <property type="entry name" value="Aldolase_TIM"/>
</dbReference>
<dbReference type="GO" id="GO:0006094">
    <property type="term" value="P:gluconeogenesis"/>
    <property type="evidence" value="ECO:0007669"/>
    <property type="project" value="UniProtKB-UniRule"/>
</dbReference>
<accession>A0A9E7UG58</accession>
<name>A0A9E7UG58_METWO</name>
<dbReference type="EC" id="5.3.1.1" evidence="7"/>
<dbReference type="HAMAP" id="MF_00147_A">
    <property type="entry name" value="TIM_A"/>
    <property type="match status" value="1"/>
</dbReference>
<feature type="binding site" evidence="7">
    <location>
        <position position="150"/>
    </location>
    <ligand>
        <name>substrate</name>
    </ligand>
</feature>
<dbReference type="EMBL" id="JAXUHJ010000005">
    <property type="protein sequence ID" value="MEJ8542329.1"/>
    <property type="molecule type" value="Genomic_DNA"/>
</dbReference>
<keyword evidence="4 7" id="KW-0324">Glycolysis</keyword>
<dbReference type="InterPro" id="IPR020861">
    <property type="entry name" value="Triosephosphate_isomerase_AS"/>
</dbReference>
<dbReference type="NCBIfam" id="NF003302">
    <property type="entry name" value="PRK04302.1"/>
    <property type="match status" value="1"/>
</dbReference>
<dbReference type="GO" id="GO:0004807">
    <property type="term" value="F:triose-phosphate isomerase activity"/>
    <property type="evidence" value="ECO:0007669"/>
    <property type="project" value="UniProtKB-UniRule"/>
</dbReference>